<feature type="domain" description="Solute-binding protein family 5" evidence="2">
    <location>
        <begin position="88"/>
        <end position="497"/>
    </location>
</feature>
<dbReference type="Gene3D" id="3.10.105.10">
    <property type="entry name" value="Dipeptide-binding Protein, Domain 3"/>
    <property type="match status" value="1"/>
</dbReference>
<dbReference type="GO" id="GO:1904680">
    <property type="term" value="F:peptide transmembrane transporter activity"/>
    <property type="evidence" value="ECO:0007669"/>
    <property type="project" value="TreeGrafter"/>
</dbReference>
<proteinExistence type="predicted"/>
<accession>A0A0S6W9A6</accession>
<dbReference type="Gene3D" id="3.90.76.10">
    <property type="entry name" value="Dipeptide-binding Protein, Domain 1"/>
    <property type="match status" value="1"/>
</dbReference>
<dbReference type="Proteomes" id="UP000030661">
    <property type="component" value="Unassembled WGS sequence"/>
</dbReference>
<dbReference type="EMBL" id="DF820463">
    <property type="protein sequence ID" value="GAK54900.1"/>
    <property type="molecule type" value="Genomic_DNA"/>
</dbReference>
<gene>
    <name evidence="3" type="ORF">U27_01731</name>
</gene>
<keyword evidence="1" id="KW-0732">Signal</keyword>
<dbReference type="HOGENOM" id="CLU_017028_7_2_0"/>
<feature type="signal peptide" evidence="1">
    <location>
        <begin position="1"/>
        <end position="22"/>
    </location>
</feature>
<dbReference type="AlphaFoldDB" id="A0A0S6W9A6"/>
<dbReference type="eggNOG" id="COG0747">
    <property type="taxonomic scope" value="Bacteria"/>
</dbReference>
<dbReference type="STRING" id="1499967.U27_01731"/>
<dbReference type="PANTHER" id="PTHR30290">
    <property type="entry name" value="PERIPLASMIC BINDING COMPONENT OF ABC TRANSPORTER"/>
    <property type="match status" value="1"/>
</dbReference>
<protein>
    <submittedName>
        <fullName evidence="3">Extracellular solute-binding protein family 5</fullName>
    </submittedName>
</protein>
<dbReference type="InterPro" id="IPR039424">
    <property type="entry name" value="SBP_5"/>
</dbReference>
<dbReference type="SUPFAM" id="SSF53850">
    <property type="entry name" value="Periplasmic binding protein-like II"/>
    <property type="match status" value="1"/>
</dbReference>
<dbReference type="InterPro" id="IPR000914">
    <property type="entry name" value="SBP_5_dom"/>
</dbReference>
<dbReference type="InterPro" id="IPR030678">
    <property type="entry name" value="Peptide/Ni-bd"/>
</dbReference>
<evidence type="ECO:0000313" key="4">
    <source>
        <dbReference type="Proteomes" id="UP000030661"/>
    </source>
</evidence>
<organism evidence="3 4">
    <name type="scientific">Vecturithrix granuli</name>
    <dbReference type="NCBI Taxonomy" id="1499967"/>
    <lineage>
        <taxon>Bacteria</taxon>
        <taxon>Candidatus Moduliflexota</taxon>
        <taxon>Candidatus Vecturitrichia</taxon>
        <taxon>Candidatus Vecturitrichales</taxon>
        <taxon>Candidatus Vecturitrichaceae</taxon>
        <taxon>Candidatus Vecturithrix</taxon>
    </lineage>
</organism>
<feature type="chain" id="PRO_5006631645" evidence="1">
    <location>
        <begin position="23"/>
        <end position="582"/>
    </location>
</feature>
<evidence type="ECO:0000256" key="1">
    <source>
        <dbReference type="SAM" id="SignalP"/>
    </source>
</evidence>
<dbReference type="Pfam" id="PF00496">
    <property type="entry name" value="SBP_bac_5"/>
    <property type="match status" value="1"/>
</dbReference>
<evidence type="ECO:0000259" key="2">
    <source>
        <dbReference type="Pfam" id="PF00496"/>
    </source>
</evidence>
<dbReference type="CDD" id="cd08512">
    <property type="entry name" value="PBP2_NikA_DppA_OppA_like_7"/>
    <property type="match status" value="1"/>
</dbReference>
<dbReference type="GO" id="GO:0042597">
    <property type="term" value="C:periplasmic space"/>
    <property type="evidence" value="ECO:0007669"/>
    <property type="project" value="UniProtKB-ARBA"/>
</dbReference>
<dbReference type="Gene3D" id="3.40.190.10">
    <property type="entry name" value="Periplasmic binding protein-like II"/>
    <property type="match status" value="1"/>
</dbReference>
<keyword evidence="4" id="KW-1185">Reference proteome</keyword>
<dbReference type="PIRSF" id="PIRSF002741">
    <property type="entry name" value="MppA"/>
    <property type="match status" value="1"/>
</dbReference>
<dbReference type="GO" id="GO:0043190">
    <property type="term" value="C:ATP-binding cassette (ABC) transporter complex"/>
    <property type="evidence" value="ECO:0007669"/>
    <property type="project" value="InterPro"/>
</dbReference>
<reference evidence="3 4" key="1">
    <citation type="journal article" date="2015" name="PeerJ">
        <title>First genomic representation of candidate bacterial phylum KSB3 points to enhanced environmental sensing as a trigger of wastewater bulking.</title>
        <authorList>
            <person name="Sekiguchi Y."/>
            <person name="Ohashi A."/>
            <person name="Parks D.H."/>
            <person name="Yamauchi T."/>
            <person name="Tyson G.W."/>
            <person name="Hugenholtz P."/>
        </authorList>
    </citation>
    <scope>NUCLEOTIDE SEQUENCE [LARGE SCALE GENOMIC DNA]</scope>
</reference>
<name>A0A0S6W9A6_VECG1</name>
<dbReference type="PANTHER" id="PTHR30290:SF34">
    <property type="entry name" value="ABC TRANSPORTER, PERIPLASMIC OLIGO-PEPTIDE BINDING PROTEIN, PUTATIVE-RELATED"/>
    <property type="match status" value="1"/>
</dbReference>
<dbReference type="GO" id="GO:0015833">
    <property type="term" value="P:peptide transport"/>
    <property type="evidence" value="ECO:0007669"/>
    <property type="project" value="TreeGrafter"/>
</dbReference>
<sequence>MRKLGILILCMVFVLGTTSVFAEIKNPDTLIKATYGTVRTLDPAVAYDTESGQRLNNIYETLVRFEGSSTDAYAPLLAVEVPTLENGGISEDGKTYTFTIREGVKFHGGESLTPEDVEYSFERNMICDPDGGPMWMMLEALTGHDSTRDQDGKIIDGIFEKIVNSVEVDGNKVILHLPMPYPPLMQILTQRWAAVFPKSWAIAQGCWDGILENAANFNNPEPGHEPLIEKTNGSGPYFMKSWEKSKEFVFERFEEYWGEKPALKYGIVKYVPEWSTRKLMLQNGDADTVSVDNTYVPEMLEVEGLKHYEVPQLSVTAAMFCQKVNPDQNTSIGSGQLDGEGIPPDFFSDINVRKAFLHAFDRDLYKEDVLQNLSDIPTNPNVPGLPYALEVPVYEFDLEKAAEYMKKAWDGQVWEKGFKMTITHNTGNDMREGAAVMLAENINSLNPKFKVEVANVEWKDYLVKYRNFQYPVFIIGWSADYPDPHNFLFTFMKSTGVYGRYMAYANPEVDQLCDEGIATTMPEERAKIYERLQNLWYEDAIGLCIYQQKLYRFYRDWVQGFVPHPMDADAAEWLMRLSKQEQ</sequence>
<evidence type="ECO:0000313" key="3">
    <source>
        <dbReference type="EMBL" id="GAK54900.1"/>
    </source>
</evidence>